<dbReference type="EMBL" id="VXIS01000022">
    <property type="protein sequence ID" value="KAA8912561.1"/>
    <property type="molecule type" value="Genomic_DNA"/>
</dbReference>
<accession>A0A5J5F784</accession>
<evidence type="ECO:0000313" key="1">
    <source>
        <dbReference type="EMBL" id="KAA8912561.1"/>
    </source>
</evidence>
<sequence>MIGWSFHHYWGVAPEAYDVLADAAKQQLLKNRNWSDEQMAFLHRLVTQDTT</sequence>
<keyword evidence="2" id="KW-1185">Reference proteome</keyword>
<dbReference type="InParanoid" id="A0A5J5F784"/>
<evidence type="ECO:0000313" key="2">
    <source>
        <dbReference type="Proteomes" id="UP000326924"/>
    </source>
</evidence>
<gene>
    <name evidence="1" type="ORF">FN846DRAFT_903415</name>
</gene>
<comment type="caution">
    <text evidence="1">The sequence shown here is derived from an EMBL/GenBank/DDBJ whole genome shotgun (WGS) entry which is preliminary data.</text>
</comment>
<protein>
    <submittedName>
        <fullName evidence="1">Uncharacterized protein</fullName>
    </submittedName>
</protein>
<organism evidence="1 2">
    <name type="scientific">Sphaerosporella brunnea</name>
    <dbReference type="NCBI Taxonomy" id="1250544"/>
    <lineage>
        <taxon>Eukaryota</taxon>
        <taxon>Fungi</taxon>
        <taxon>Dikarya</taxon>
        <taxon>Ascomycota</taxon>
        <taxon>Pezizomycotina</taxon>
        <taxon>Pezizomycetes</taxon>
        <taxon>Pezizales</taxon>
        <taxon>Pyronemataceae</taxon>
        <taxon>Sphaerosporella</taxon>
    </lineage>
</organism>
<dbReference type="Proteomes" id="UP000326924">
    <property type="component" value="Unassembled WGS sequence"/>
</dbReference>
<reference evidence="1 2" key="1">
    <citation type="submission" date="2019-09" db="EMBL/GenBank/DDBJ databases">
        <title>Draft genome of the ectomycorrhizal ascomycete Sphaerosporella brunnea.</title>
        <authorList>
            <consortium name="DOE Joint Genome Institute"/>
            <person name="Benucci G.M."/>
            <person name="Marozzi G."/>
            <person name="Antonielli L."/>
            <person name="Sanchez S."/>
            <person name="Marco P."/>
            <person name="Wang X."/>
            <person name="Falini L.B."/>
            <person name="Barry K."/>
            <person name="Haridas S."/>
            <person name="Lipzen A."/>
            <person name="Labutti K."/>
            <person name="Grigoriev I.V."/>
            <person name="Murat C."/>
            <person name="Martin F."/>
            <person name="Albertini E."/>
            <person name="Donnini D."/>
            <person name="Bonito G."/>
        </authorList>
    </citation>
    <scope>NUCLEOTIDE SEQUENCE [LARGE SCALE GENOMIC DNA]</scope>
    <source>
        <strain evidence="1 2">Sb_GMNB300</strain>
    </source>
</reference>
<proteinExistence type="predicted"/>
<name>A0A5J5F784_9PEZI</name>
<dbReference type="AlphaFoldDB" id="A0A5J5F784"/>